<dbReference type="SUPFAM" id="SSF81345">
    <property type="entry name" value="ABC transporter involved in vitamin B12 uptake, BtuC"/>
    <property type="match status" value="1"/>
</dbReference>
<evidence type="ECO:0000256" key="5">
    <source>
        <dbReference type="ARBA" id="ARBA00022475"/>
    </source>
</evidence>
<dbReference type="InterPro" id="IPR037294">
    <property type="entry name" value="ABC_BtuC-like"/>
</dbReference>
<keyword evidence="12 15" id="KW-0472">Membrane</keyword>
<keyword evidence="4 14" id="KW-0813">Transport</keyword>
<evidence type="ECO:0000256" key="6">
    <source>
        <dbReference type="ARBA" id="ARBA00022519"/>
    </source>
</evidence>
<evidence type="ECO:0000256" key="14">
    <source>
        <dbReference type="RuleBase" id="RU003943"/>
    </source>
</evidence>
<dbReference type="GO" id="GO:0010043">
    <property type="term" value="P:response to zinc ion"/>
    <property type="evidence" value="ECO:0007669"/>
    <property type="project" value="TreeGrafter"/>
</dbReference>
<keyword evidence="7 14" id="KW-0812">Transmembrane</keyword>
<evidence type="ECO:0000256" key="12">
    <source>
        <dbReference type="ARBA" id="ARBA00023136"/>
    </source>
</evidence>
<dbReference type="Gene3D" id="1.10.3470.10">
    <property type="entry name" value="ABC transporter involved in vitamin B12 uptake, BtuC"/>
    <property type="match status" value="1"/>
</dbReference>
<comment type="subcellular location">
    <subcellularLocation>
        <location evidence="2">Cell inner membrane</location>
        <topology evidence="2">Multi-pass membrane protein</topology>
    </subcellularLocation>
    <subcellularLocation>
        <location evidence="14">Cell membrane</location>
        <topology evidence="14">Multi-pass membrane protein</topology>
    </subcellularLocation>
</comment>
<feature type="transmembrane region" description="Helical" evidence="15">
    <location>
        <begin position="150"/>
        <end position="167"/>
    </location>
</feature>
<keyword evidence="11" id="KW-0406">Ion transport</keyword>
<evidence type="ECO:0000256" key="13">
    <source>
        <dbReference type="ARBA" id="ARBA00040080"/>
    </source>
</evidence>
<evidence type="ECO:0000256" key="9">
    <source>
        <dbReference type="ARBA" id="ARBA00022906"/>
    </source>
</evidence>
<proteinExistence type="inferred from homology"/>
<keyword evidence="9" id="KW-0864">Zinc transport</keyword>
<dbReference type="NCBIfam" id="NF007089">
    <property type="entry name" value="PRK09543.1"/>
    <property type="match status" value="1"/>
</dbReference>
<dbReference type="GO" id="GO:0006829">
    <property type="term" value="P:zinc ion transport"/>
    <property type="evidence" value="ECO:0007669"/>
    <property type="project" value="UniProtKB-KW"/>
</dbReference>
<dbReference type="Proteomes" id="UP000008871">
    <property type="component" value="Chromosome"/>
</dbReference>
<dbReference type="AlphaFoldDB" id="Q0VTB5"/>
<gene>
    <name evidence="16" type="primary">znuB</name>
    <name evidence="16" type="ordered locus">ABO_0157</name>
</gene>
<feature type="transmembrane region" description="Helical" evidence="15">
    <location>
        <begin position="116"/>
        <end position="138"/>
    </location>
</feature>
<sequence length="282" mass="29445">MITTMICTAMPRIPTITTGPAIMIELLLPPLLAGLAVALVSGPMGAFVVWRRMAFFGDTLAHGALLGAALALALDISLYVAVVAVCLGLAAALSGLQRQRQLAGDTLLGIVAHTTLALGVIAISLQTGIQVDLFAYLFGDLLAVGWQDVTGLWVGAMVILMLMLWQWRALLSITVNEELAQVEGIAVQRTRLLLMLLLALLIAGAIRTVGVLLITSLLVIPAASARRLTHTPAQMAAVASVLGTLSVLVGLAVSWYANTPVGPSIVVAASSLFVLTLLRRGS</sequence>
<dbReference type="EMBL" id="AM286690">
    <property type="protein sequence ID" value="CAL15605.1"/>
    <property type="molecule type" value="Genomic_DNA"/>
</dbReference>
<feature type="transmembrane region" description="Helical" evidence="15">
    <location>
        <begin position="235"/>
        <end position="255"/>
    </location>
</feature>
<dbReference type="GO" id="GO:0043190">
    <property type="term" value="C:ATP-binding cassette (ABC) transporter complex"/>
    <property type="evidence" value="ECO:0007669"/>
    <property type="project" value="InterPro"/>
</dbReference>
<dbReference type="KEGG" id="abo:ABO_0157"/>
<dbReference type="PANTHER" id="PTHR30477:SF23">
    <property type="entry name" value="HIGH-AFFINITY ZINC UPTAKE SYSTEM MEMBRANE PROTEIN ZNUB"/>
    <property type="match status" value="1"/>
</dbReference>
<keyword evidence="8" id="KW-0862">Zinc</keyword>
<evidence type="ECO:0000256" key="1">
    <source>
        <dbReference type="ARBA" id="ARBA00002313"/>
    </source>
</evidence>
<protein>
    <recommendedName>
        <fullName evidence="13">High-affinity zinc uptake system membrane protein ZnuB</fullName>
    </recommendedName>
</protein>
<evidence type="ECO:0000256" key="4">
    <source>
        <dbReference type="ARBA" id="ARBA00022448"/>
    </source>
</evidence>
<evidence type="ECO:0000256" key="15">
    <source>
        <dbReference type="SAM" id="Phobius"/>
    </source>
</evidence>
<dbReference type="InterPro" id="IPR001626">
    <property type="entry name" value="ABC_TroCD"/>
</dbReference>
<keyword evidence="10 15" id="KW-1133">Transmembrane helix</keyword>
<evidence type="ECO:0000256" key="3">
    <source>
        <dbReference type="ARBA" id="ARBA00008034"/>
    </source>
</evidence>
<organism evidence="16 17">
    <name type="scientific">Alcanivorax borkumensis (strain ATCC 700651 / DSM 11573 / NCIMB 13689 / SK2)</name>
    <dbReference type="NCBI Taxonomy" id="393595"/>
    <lineage>
        <taxon>Bacteria</taxon>
        <taxon>Pseudomonadati</taxon>
        <taxon>Pseudomonadota</taxon>
        <taxon>Gammaproteobacteria</taxon>
        <taxon>Oceanospirillales</taxon>
        <taxon>Alcanivoracaceae</taxon>
        <taxon>Alcanivorax</taxon>
    </lineage>
</organism>
<dbReference type="PANTHER" id="PTHR30477">
    <property type="entry name" value="ABC-TRANSPORTER METAL-BINDING PROTEIN"/>
    <property type="match status" value="1"/>
</dbReference>
<feature type="transmembrane region" description="Helical" evidence="15">
    <location>
        <begin position="31"/>
        <end position="51"/>
    </location>
</feature>
<keyword evidence="6" id="KW-0997">Cell inner membrane</keyword>
<name>Q0VTB5_ALCBS</name>
<evidence type="ECO:0000313" key="16">
    <source>
        <dbReference type="EMBL" id="CAL15605.1"/>
    </source>
</evidence>
<feature type="transmembrane region" description="Helical" evidence="15">
    <location>
        <begin position="192"/>
        <end position="223"/>
    </location>
</feature>
<dbReference type="Pfam" id="PF00950">
    <property type="entry name" value="ABC-3"/>
    <property type="match status" value="1"/>
</dbReference>
<accession>Q0VTB5</accession>
<dbReference type="GO" id="GO:0055085">
    <property type="term" value="P:transmembrane transport"/>
    <property type="evidence" value="ECO:0007669"/>
    <property type="project" value="InterPro"/>
</dbReference>
<dbReference type="HOGENOM" id="CLU_028808_3_2_6"/>
<keyword evidence="17" id="KW-1185">Reference proteome</keyword>
<evidence type="ECO:0000256" key="10">
    <source>
        <dbReference type="ARBA" id="ARBA00022989"/>
    </source>
</evidence>
<comment type="function">
    <text evidence="1">Involved in the high-affinity zinc uptake transport system.</text>
</comment>
<feature type="transmembrane region" description="Helical" evidence="15">
    <location>
        <begin position="63"/>
        <end position="96"/>
    </location>
</feature>
<dbReference type="FunFam" id="1.10.3470.10:FF:000002">
    <property type="entry name" value="Zinc ABC transporter permease subunit ZnuB"/>
    <property type="match status" value="1"/>
</dbReference>
<keyword evidence="5" id="KW-1003">Cell membrane</keyword>
<comment type="similarity">
    <text evidence="3 14">Belongs to the ABC-3 integral membrane protein family.</text>
</comment>
<evidence type="ECO:0000313" key="17">
    <source>
        <dbReference type="Proteomes" id="UP000008871"/>
    </source>
</evidence>
<evidence type="ECO:0000256" key="11">
    <source>
        <dbReference type="ARBA" id="ARBA00023065"/>
    </source>
</evidence>
<feature type="transmembrane region" description="Helical" evidence="15">
    <location>
        <begin position="261"/>
        <end position="278"/>
    </location>
</feature>
<reference evidence="16 17" key="1">
    <citation type="journal article" date="2006" name="Nat. Biotechnol.">
        <title>Genome sequence of the ubiquitous hydrocarbon-degrading marine bacterium Alcanivorax borkumensis.</title>
        <authorList>
            <person name="Schneiker S."/>
            <person name="Martins dos Santos V.A.P."/>
            <person name="Bartels D."/>
            <person name="Bekel T."/>
            <person name="Brecht M."/>
            <person name="Buhrmester J."/>
            <person name="Chernikova T.N."/>
            <person name="Denaro R."/>
            <person name="Ferrer M."/>
            <person name="Gertler C."/>
            <person name="Goesmann A."/>
            <person name="Golyshina O.V."/>
            <person name="Kaminski F."/>
            <person name="Khachane A.N."/>
            <person name="Lang S."/>
            <person name="Linke B."/>
            <person name="McHardy A.C."/>
            <person name="Meyer F."/>
            <person name="Nechitaylo T."/>
            <person name="Puehler A."/>
            <person name="Regenhardt D."/>
            <person name="Rupp O."/>
            <person name="Sabirova J.S."/>
            <person name="Selbitschka W."/>
            <person name="Yakimov M.M."/>
            <person name="Timmis K.N."/>
            <person name="Vorhoelter F.-J."/>
            <person name="Weidner S."/>
            <person name="Kaiser O."/>
            <person name="Golyshin P.N."/>
        </authorList>
    </citation>
    <scope>NUCLEOTIDE SEQUENCE [LARGE SCALE GENOMIC DNA]</scope>
    <source>
        <strain evidence="17">ATCC 700651 / DSM 11573 / NCIMB 13689 / SK2</strain>
    </source>
</reference>
<evidence type="ECO:0000256" key="7">
    <source>
        <dbReference type="ARBA" id="ARBA00022692"/>
    </source>
</evidence>
<dbReference type="eggNOG" id="COG1108">
    <property type="taxonomic scope" value="Bacteria"/>
</dbReference>
<evidence type="ECO:0000256" key="2">
    <source>
        <dbReference type="ARBA" id="ARBA00004429"/>
    </source>
</evidence>
<dbReference type="STRING" id="393595.ABO_0157"/>
<evidence type="ECO:0000256" key="8">
    <source>
        <dbReference type="ARBA" id="ARBA00022833"/>
    </source>
</evidence>